<evidence type="ECO:0000313" key="2">
    <source>
        <dbReference type="EMBL" id="GAM63913.1"/>
    </source>
</evidence>
<proteinExistence type="predicted"/>
<sequence length="112" mass="13056">MLFFYAVATASATALSLLSIKRFTETRKKQSVESEIQQQLSQYLNIYIDAERKYDAIKSEFAVKSRFYQQTPVTVRGEYSDEMMVLQAQLEAHKHRYFEAKRNYLSLGKALV</sequence>
<accession>A0A0B8PLE0</accession>
<reference evidence="2 3" key="2">
    <citation type="submission" date="2015-01" db="EMBL/GenBank/DDBJ databases">
        <title>Vibrio sp. C5 JCM 19232 whole genome shotgun sequence.</title>
        <authorList>
            <person name="Sawabe T."/>
            <person name="Meirelles P."/>
            <person name="Feng G."/>
            <person name="Sayaka M."/>
            <person name="Hattori M."/>
            <person name="Ohkuma M."/>
        </authorList>
    </citation>
    <scope>NUCLEOTIDE SEQUENCE [LARGE SCALE GENOMIC DNA]</scope>
    <source>
        <strain evidence="2 3">JCM19232</strain>
    </source>
</reference>
<organism evidence="2 3">
    <name type="scientific">Vibrio ishigakensis</name>
    <dbReference type="NCBI Taxonomy" id="1481914"/>
    <lineage>
        <taxon>Bacteria</taxon>
        <taxon>Pseudomonadati</taxon>
        <taxon>Pseudomonadota</taxon>
        <taxon>Gammaproteobacteria</taxon>
        <taxon>Vibrionales</taxon>
        <taxon>Vibrionaceae</taxon>
        <taxon>Vibrio</taxon>
    </lineage>
</organism>
<reference evidence="1 4" key="1">
    <citation type="submission" date="2015-01" db="EMBL/GenBank/DDBJ databases">
        <title>Vibrio sp. C1 JCM 19231 whole genome shotgun sequence.</title>
        <authorList>
            <person name="Sawabe T."/>
            <person name="Meirelles P."/>
            <person name="Feng G."/>
            <person name="Sayaka M."/>
            <person name="Hattori M."/>
            <person name="Ohkuma M."/>
        </authorList>
    </citation>
    <scope>NUCLEOTIDE SEQUENCE [LARGE SCALE GENOMIC DNA]</scope>
    <source>
        <strain evidence="4">JCM 19231</strain>
        <strain evidence="1">JCM19231</strain>
    </source>
</reference>
<evidence type="ECO:0000313" key="4">
    <source>
        <dbReference type="Proteomes" id="UP000031671"/>
    </source>
</evidence>
<dbReference type="AlphaFoldDB" id="A0A0B8PLE0"/>
<gene>
    <name evidence="1" type="ORF">JCM19231_375</name>
    <name evidence="2" type="ORF">JCM19232_2323</name>
</gene>
<dbReference type="Proteomes" id="UP000031671">
    <property type="component" value="Unassembled WGS sequence"/>
</dbReference>
<keyword evidence="4" id="KW-1185">Reference proteome</keyword>
<dbReference type="Proteomes" id="UP000031670">
    <property type="component" value="Unassembled WGS sequence"/>
</dbReference>
<name>A0A0B8PLE0_9VIBR</name>
<dbReference type="EMBL" id="BBRZ01000027">
    <property type="protein sequence ID" value="GAM56294.1"/>
    <property type="molecule type" value="Genomic_DNA"/>
</dbReference>
<accession>A0A0B8NZZ1</accession>
<evidence type="ECO:0000313" key="1">
    <source>
        <dbReference type="EMBL" id="GAM56294.1"/>
    </source>
</evidence>
<evidence type="ECO:0000313" key="3">
    <source>
        <dbReference type="Proteomes" id="UP000031670"/>
    </source>
</evidence>
<protein>
    <submittedName>
        <fullName evidence="2">Uncharacterized protein</fullName>
    </submittedName>
</protein>
<comment type="caution">
    <text evidence="2">The sequence shown here is derived from an EMBL/GenBank/DDBJ whole genome shotgun (WGS) entry which is preliminary data.</text>
</comment>
<dbReference type="RefSeq" id="WP_261834440.1">
    <property type="nucleotide sequence ID" value="NZ_AP024881.1"/>
</dbReference>
<reference evidence="3 4" key="3">
    <citation type="submission" date="2015-01" db="EMBL/GenBank/DDBJ databases">
        <authorList>
            <consortium name="NBRP consortium"/>
            <person name="Sawabe T."/>
            <person name="Meirelles P."/>
            <person name="Feng G."/>
            <person name="Sayaka M."/>
            <person name="Hattori M."/>
            <person name="Ohkuma M."/>
        </authorList>
    </citation>
    <scope>NUCLEOTIDE SEQUENCE [LARGE SCALE GENOMIC DNA]</scope>
    <source>
        <strain evidence="4">JCM 19231</strain>
        <strain evidence="1">JCM19231</strain>
        <strain evidence="2 3">JCM19232</strain>
    </source>
</reference>
<dbReference type="EMBL" id="BBSA01000010">
    <property type="protein sequence ID" value="GAM63913.1"/>
    <property type="molecule type" value="Genomic_DNA"/>
</dbReference>